<gene>
    <name evidence="1" type="ORF">RDI58_027357</name>
</gene>
<evidence type="ECO:0000313" key="2">
    <source>
        <dbReference type="Proteomes" id="UP001371456"/>
    </source>
</evidence>
<proteinExistence type="predicted"/>
<dbReference type="EMBL" id="JBANQN010000011">
    <property type="protein sequence ID" value="KAK6776356.1"/>
    <property type="molecule type" value="Genomic_DNA"/>
</dbReference>
<accession>A0AAN8T0M1</accession>
<evidence type="ECO:0000313" key="1">
    <source>
        <dbReference type="EMBL" id="KAK6776356.1"/>
    </source>
</evidence>
<sequence length="20" mass="2468">MKGMEMNTKCWVEKLLRTRI</sequence>
<name>A0AAN8T0M1_SOLBU</name>
<organism evidence="1 2">
    <name type="scientific">Solanum bulbocastanum</name>
    <name type="common">Wild potato</name>
    <dbReference type="NCBI Taxonomy" id="147425"/>
    <lineage>
        <taxon>Eukaryota</taxon>
        <taxon>Viridiplantae</taxon>
        <taxon>Streptophyta</taxon>
        <taxon>Embryophyta</taxon>
        <taxon>Tracheophyta</taxon>
        <taxon>Spermatophyta</taxon>
        <taxon>Magnoliopsida</taxon>
        <taxon>eudicotyledons</taxon>
        <taxon>Gunneridae</taxon>
        <taxon>Pentapetalae</taxon>
        <taxon>asterids</taxon>
        <taxon>lamiids</taxon>
        <taxon>Solanales</taxon>
        <taxon>Solanaceae</taxon>
        <taxon>Solanoideae</taxon>
        <taxon>Solaneae</taxon>
        <taxon>Solanum</taxon>
    </lineage>
</organism>
<dbReference type="AlphaFoldDB" id="A0AAN8T0M1"/>
<comment type="caution">
    <text evidence="1">The sequence shown here is derived from an EMBL/GenBank/DDBJ whole genome shotgun (WGS) entry which is preliminary data.</text>
</comment>
<dbReference type="Proteomes" id="UP001371456">
    <property type="component" value="Unassembled WGS sequence"/>
</dbReference>
<reference evidence="1 2" key="1">
    <citation type="submission" date="2024-02" db="EMBL/GenBank/DDBJ databases">
        <title>de novo genome assembly of Solanum bulbocastanum strain 11H21.</title>
        <authorList>
            <person name="Hosaka A.J."/>
        </authorList>
    </citation>
    <scope>NUCLEOTIDE SEQUENCE [LARGE SCALE GENOMIC DNA]</scope>
    <source>
        <tissue evidence="1">Young leaves</tissue>
    </source>
</reference>
<protein>
    <submittedName>
        <fullName evidence="1">Uncharacterized protein</fullName>
    </submittedName>
</protein>
<keyword evidence="2" id="KW-1185">Reference proteome</keyword>